<dbReference type="InterPro" id="IPR000618">
    <property type="entry name" value="Insect_cuticle"/>
</dbReference>
<feature type="signal peptide" evidence="3">
    <location>
        <begin position="1"/>
        <end position="19"/>
    </location>
</feature>
<dbReference type="PROSITE" id="PS00233">
    <property type="entry name" value="CHIT_BIND_RR_1"/>
    <property type="match status" value="1"/>
</dbReference>
<gene>
    <name evidence="4" type="ORF">AFUS01_LOCUS7094</name>
</gene>
<dbReference type="GO" id="GO:0031012">
    <property type="term" value="C:extracellular matrix"/>
    <property type="evidence" value="ECO:0007669"/>
    <property type="project" value="TreeGrafter"/>
</dbReference>
<dbReference type="PANTHER" id="PTHR12236:SF75">
    <property type="entry name" value="CUTICULAR PROTEIN 62BB, ISOFORM A"/>
    <property type="match status" value="1"/>
</dbReference>
<accession>A0A8J2JIH9</accession>
<dbReference type="InterPro" id="IPR051217">
    <property type="entry name" value="Insect_Cuticle_Struc_Prot"/>
</dbReference>
<sequence>MESLLKLSIFSCLLILVTCTPGHHYAAYRPVDYYAYPKYDYSYGVNDHYTGDVKSAHETRDGAITKGSYSVLQPDGILRTVNYIADPWNGFQAVVHNKGYAHHPTYVHKPVVKAVVPVVLKKPVVVHHHDHHEHDHSYH</sequence>
<dbReference type="PANTHER" id="PTHR12236">
    <property type="entry name" value="STRUCTURAL CONTITUENT OF CUTICLE"/>
    <property type="match status" value="1"/>
</dbReference>
<evidence type="ECO:0000256" key="2">
    <source>
        <dbReference type="PROSITE-ProRule" id="PRU00497"/>
    </source>
</evidence>
<dbReference type="Pfam" id="PF00379">
    <property type="entry name" value="Chitin_bind_4"/>
    <property type="match status" value="1"/>
</dbReference>
<evidence type="ECO:0000313" key="5">
    <source>
        <dbReference type="Proteomes" id="UP000708208"/>
    </source>
</evidence>
<proteinExistence type="predicted"/>
<reference evidence="4" key="1">
    <citation type="submission" date="2021-06" db="EMBL/GenBank/DDBJ databases">
        <authorList>
            <person name="Hodson N. C."/>
            <person name="Mongue J. A."/>
            <person name="Jaron S. K."/>
        </authorList>
    </citation>
    <scope>NUCLEOTIDE SEQUENCE</scope>
</reference>
<organism evidence="4 5">
    <name type="scientific">Allacma fusca</name>
    <dbReference type="NCBI Taxonomy" id="39272"/>
    <lineage>
        <taxon>Eukaryota</taxon>
        <taxon>Metazoa</taxon>
        <taxon>Ecdysozoa</taxon>
        <taxon>Arthropoda</taxon>
        <taxon>Hexapoda</taxon>
        <taxon>Collembola</taxon>
        <taxon>Symphypleona</taxon>
        <taxon>Sminthuridae</taxon>
        <taxon>Allacma</taxon>
    </lineage>
</organism>
<feature type="chain" id="PRO_5035184094" evidence="3">
    <location>
        <begin position="20"/>
        <end position="139"/>
    </location>
</feature>
<dbReference type="Proteomes" id="UP000708208">
    <property type="component" value="Unassembled WGS sequence"/>
</dbReference>
<keyword evidence="3" id="KW-0732">Signal</keyword>
<keyword evidence="1 2" id="KW-0193">Cuticle</keyword>
<protein>
    <submittedName>
        <fullName evidence="4">Uncharacterized protein</fullName>
    </submittedName>
</protein>
<dbReference type="EMBL" id="CAJVCH010047537">
    <property type="protein sequence ID" value="CAG7717650.1"/>
    <property type="molecule type" value="Genomic_DNA"/>
</dbReference>
<dbReference type="GO" id="GO:0042302">
    <property type="term" value="F:structural constituent of cuticle"/>
    <property type="evidence" value="ECO:0007669"/>
    <property type="project" value="UniProtKB-UniRule"/>
</dbReference>
<evidence type="ECO:0000256" key="3">
    <source>
        <dbReference type="SAM" id="SignalP"/>
    </source>
</evidence>
<dbReference type="PROSITE" id="PS51155">
    <property type="entry name" value="CHIT_BIND_RR_2"/>
    <property type="match status" value="1"/>
</dbReference>
<evidence type="ECO:0000313" key="4">
    <source>
        <dbReference type="EMBL" id="CAG7717650.1"/>
    </source>
</evidence>
<dbReference type="GO" id="GO:0005615">
    <property type="term" value="C:extracellular space"/>
    <property type="evidence" value="ECO:0007669"/>
    <property type="project" value="TreeGrafter"/>
</dbReference>
<name>A0A8J2JIH9_9HEXA</name>
<keyword evidence="5" id="KW-1185">Reference proteome</keyword>
<dbReference type="OrthoDB" id="6348134at2759"/>
<comment type="caution">
    <text evidence="4">The sequence shown here is derived from an EMBL/GenBank/DDBJ whole genome shotgun (WGS) entry which is preliminary data.</text>
</comment>
<evidence type="ECO:0000256" key="1">
    <source>
        <dbReference type="ARBA" id="ARBA00022460"/>
    </source>
</evidence>
<dbReference type="AlphaFoldDB" id="A0A8J2JIH9"/>
<dbReference type="InterPro" id="IPR031311">
    <property type="entry name" value="CHIT_BIND_RR_consensus"/>
</dbReference>